<comment type="subcellular location">
    <subcellularLocation>
        <location evidence="1">Membrane</location>
        <topology evidence="1">Single-pass membrane protein</topology>
    </subcellularLocation>
</comment>
<dbReference type="GO" id="GO:0097347">
    <property type="term" value="C:TAM protein secretion complex"/>
    <property type="evidence" value="ECO:0007669"/>
    <property type="project" value="TreeGrafter"/>
</dbReference>
<protein>
    <submittedName>
        <fullName evidence="8">Translocation/assembly module TamB domain-containing protein</fullName>
    </submittedName>
</protein>
<keyword evidence="2 6" id="KW-0812">Transmembrane</keyword>
<dbReference type="GO" id="GO:0005886">
    <property type="term" value="C:plasma membrane"/>
    <property type="evidence" value="ECO:0007669"/>
    <property type="project" value="InterPro"/>
</dbReference>
<keyword evidence="4 6" id="KW-0472">Membrane</keyword>
<feature type="transmembrane region" description="Helical" evidence="6">
    <location>
        <begin position="36"/>
        <end position="58"/>
    </location>
</feature>
<keyword evidence="9" id="KW-1185">Reference proteome</keyword>
<evidence type="ECO:0000256" key="2">
    <source>
        <dbReference type="ARBA" id="ARBA00022692"/>
    </source>
</evidence>
<keyword evidence="3 6" id="KW-1133">Transmembrane helix</keyword>
<reference evidence="8 9" key="1">
    <citation type="submission" date="2020-10" db="EMBL/GenBank/DDBJ databases">
        <title>The genome sequence of Chitinilyticum litopenaei 4Y14.</title>
        <authorList>
            <person name="Liu Y."/>
        </authorList>
    </citation>
    <scope>NUCLEOTIDE SEQUENCE [LARGE SCALE GENOMIC DNA]</scope>
    <source>
        <strain evidence="8 9">4Y14</strain>
    </source>
</reference>
<evidence type="ECO:0000259" key="7">
    <source>
        <dbReference type="Pfam" id="PF04357"/>
    </source>
</evidence>
<dbReference type="PANTHER" id="PTHR36985">
    <property type="entry name" value="TRANSLOCATION AND ASSEMBLY MODULE SUBUNIT TAMB"/>
    <property type="match status" value="1"/>
</dbReference>
<evidence type="ECO:0000313" key="9">
    <source>
        <dbReference type="Proteomes" id="UP000604481"/>
    </source>
</evidence>
<comment type="caution">
    <text evidence="8">The sequence shown here is derived from an EMBL/GenBank/DDBJ whole genome shotgun (WGS) entry which is preliminary data.</text>
</comment>
<evidence type="ECO:0000313" key="8">
    <source>
        <dbReference type="EMBL" id="MBE9609414.1"/>
    </source>
</evidence>
<feature type="compositionally biased region" description="Low complexity" evidence="5">
    <location>
        <begin position="14"/>
        <end position="26"/>
    </location>
</feature>
<evidence type="ECO:0000256" key="5">
    <source>
        <dbReference type="SAM" id="MobiDB-lite"/>
    </source>
</evidence>
<feature type="region of interest" description="Disordered" evidence="5">
    <location>
        <begin position="1"/>
        <end position="26"/>
    </location>
</feature>
<gene>
    <name evidence="8" type="ORF">INR99_08625</name>
</gene>
<dbReference type="Pfam" id="PF04357">
    <property type="entry name" value="TamB"/>
    <property type="match status" value="1"/>
</dbReference>
<evidence type="ECO:0000256" key="1">
    <source>
        <dbReference type="ARBA" id="ARBA00004167"/>
    </source>
</evidence>
<accession>A0A8J7KEE1</accession>
<dbReference type="GO" id="GO:0009306">
    <property type="term" value="P:protein secretion"/>
    <property type="evidence" value="ECO:0007669"/>
    <property type="project" value="InterPro"/>
</dbReference>
<feature type="domain" description="Translocation and assembly module TamB C-terminal" evidence="7">
    <location>
        <begin position="953"/>
        <end position="1288"/>
    </location>
</feature>
<proteinExistence type="predicted"/>
<evidence type="ECO:0000256" key="4">
    <source>
        <dbReference type="ARBA" id="ARBA00023136"/>
    </source>
</evidence>
<dbReference type="EMBL" id="JADFUA010000004">
    <property type="protein sequence ID" value="MBE9609414.1"/>
    <property type="molecule type" value="Genomic_DNA"/>
</dbReference>
<dbReference type="PANTHER" id="PTHR36985:SF1">
    <property type="entry name" value="TRANSLOCATION AND ASSEMBLY MODULE SUBUNIT TAMB"/>
    <property type="match status" value="1"/>
</dbReference>
<organism evidence="8 9">
    <name type="scientific">Chitinilyticum piscinae</name>
    <dbReference type="NCBI Taxonomy" id="2866724"/>
    <lineage>
        <taxon>Bacteria</taxon>
        <taxon>Pseudomonadati</taxon>
        <taxon>Pseudomonadota</taxon>
        <taxon>Betaproteobacteria</taxon>
        <taxon>Neisseriales</taxon>
        <taxon>Chitinibacteraceae</taxon>
        <taxon>Chitinilyticum</taxon>
    </lineage>
</organism>
<evidence type="ECO:0000256" key="6">
    <source>
        <dbReference type="SAM" id="Phobius"/>
    </source>
</evidence>
<dbReference type="InterPro" id="IPR007452">
    <property type="entry name" value="TamB_C"/>
</dbReference>
<evidence type="ECO:0000256" key="3">
    <source>
        <dbReference type="ARBA" id="ARBA00022989"/>
    </source>
</evidence>
<dbReference type="Proteomes" id="UP000604481">
    <property type="component" value="Unassembled WGS sequence"/>
</dbReference>
<sequence length="1289" mass="139541">MAFQPGLGAGVVTAPETSPASPASKPASRRNWLRRIVWGMLTLLLLPAIVLAGLLTWLDTGTGREWLITQINASGVVRLAKLEGSLWSQWQAVGIEIRTPGDTFLLDSAKVQWSPYSLLLGQLDIDRLEAGVLIHKSHPVAQVSQPAPPPESLTLPLGIQIGQFSLLKWQEDEHLLFSRLAGRLGSNGRQHQLAIQQLQVPQGQLSGSAQLDGRLPFRLVSRFQFAGEIEQHPVSAKIKADGPLRQLAVAATVNGEKLAINTELSLDVFAAHAYQIVRSGKLQTRNVNPQALHASLPAALLDIDMELTPLGEQQATGKLSIINHQPAALDKKGIPLKALNTLLEYRHEKLYLKDFQANTQGVGRIHGQAELQKGRMDVHLVVEALNPAQLLSRQPSAALYGSITAAGAWLAPDLRIAIQDQQRKVQLATDLGWIQPERQRRIAVRKFQLTQQASSLDASGEIALDTSHDFRIEARFRQLDPSRWLSAPPADLNGSLTAKGHWAPALNLDLEYQLANSRFAGQNLTGEGRLQLDRDRINQVSAWLALGSNRIAASGRLGQAGDQLQLQLDLPALEQFGRGFSGTASGQVRLSGALVEPEISVQLAASRLAIPQIATVEELAIQGSLHANPDSPFNLTAKLRQLVAGSQRIRQAEASITGTRRQHHGRLAADAEQLGSPLSARLEFTGGLGSDWQWQGQVNSLEGQWRQGFKLAQAANLLLGAGQGEVTGARLSYGGSELRLEHLRWTERGWSSAGSIPRLVTAEWLELLPDLPVTGDLVAAANWQLNYDHTLNGEIHASRVQGDLQWRNPASTAKPQPFGLTQLRFNLASNASQLQLDGTLATNLGQAAIQGDARFDAAKLIDPLAPHAVRLQGTVPNLGAIAALTGTDMRLGGELQFDIRRSGTLDKPDYAGQITGKQLLVADPPLGLQLRDGQLDVSLSGRRLTLNRLSFRGGKGTLNASGVVAMDQSDQLAATAELQLDRFTLASKADLLLIASGKGQIRYTDGNIQIAGNFRADQGDIQYVDNDVPRLSDDVVIVGRKEPRKKADMKLGLLLDLDLGDDFRVRGYGLDAMLEGQLRLRASPGKPMTGSGTLAVKEGGIFRAYGQKLDIDRGILSFQGALDNPALDILAMRRNQQVEAGVKVVGTARTPRISLYSEPTVPDSEKLSWLMFGHGSSGMEKSDSALLLQMLNSMAGSGGGKGLTDDILDQVGIDEVGYRSERNDDGTTTQIVSVSKQMTRNLRVSLEKSLDGLSDAVKFSLNLTRGWSLITRIGTDKSSVDAYYSFTFD</sequence>
<name>A0A8J7KEE1_9NEIS</name>
<dbReference type="RefSeq" id="WP_194115940.1">
    <property type="nucleotide sequence ID" value="NZ_JADFUA010000004.1"/>
</dbReference>